<reference evidence="2" key="1">
    <citation type="submission" date="2021-08" db="EMBL/GenBank/DDBJ databases">
        <title>Prevotella lacticifex sp. nov., isolated from rumen of cow.</title>
        <authorList>
            <person name="Shinkai T."/>
            <person name="Ikeyama N."/>
            <person name="Kumagai M."/>
            <person name="Ohmori H."/>
            <person name="Sakamoto M."/>
            <person name="Ohkuma M."/>
            <person name="Mitsumori M."/>
        </authorList>
    </citation>
    <scope>NUCLEOTIDE SEQUENCE</scope>
    <source>
        <strain evidence="2">JCM 8259</strain>
    </source>
</reference>
<dbReference type="Proteomes" id="UP000887097">
    <property type="component" value="Unassembled WGS sequence"/>
</dbReference>
<dbReference type="GO" id="GO:0003700">
    <property type="term" value="F:DNA-binding transcription factor activity"/>
    <property type="evidence" value="ECO:0007669"/>
    <property type="project" value="InterPro"/>
</dbReference>
<dbReference type="GeneID" id="31500193"/>
<dbReference type="SUPFAM" id="SSF88946">
    <property type="entry name" value="Sigma2 domain of RNA polymerase sigma factors"/>
    <property type="match status" value="1"/>
</dbReference>
<proteinExistence type="predicted"/>
<dbReference type="Gene3D" id="1.20.120.1810">
    <property type="match status" value="1"/>
</dbReference>
<dbReference type="AlphaFoldDB" id="A0AA37I6W1"/>
<name>A0AA37I6W1_XYLRU</name>
<evidence type="ECO:0000313" key="2">
    <source>
        <dbReference type="EMBL" id="GJG33046.1"/>
    </source>
</evidence>
<dbReference type="EMBL" id="BPTT01000001">
    <property type="protein sequence ID" value="GJG33046.1"/>
    <property type="molecule type" value="Genomic_DNA"/>
</dbReference>
<organism evidence="2 3">
    <name type="scientific">Xylanibacter ruminicola</name>
    <name type="common">Prevotella ruminicola</name>
    <dbReference type="NCBI Taxonomy" id="839"/>
    <lineage>
        <taxon>Bacteria</taxon>
        <taxon>Pseudomonadati</taxon>
        <taxon>Bacteroidota</taxon>
        <taxon>Bacteroidia</taxon>
        <taxon>Bacteroidales</taxon>
        <taxon>Prevotellaceae</taxon>
        <taxon>Xylanibacter</taxon>
    </lineage>
</organism>
<dbReference type="GO" id="GO:0006352">
    <property type="term" value="P:DNA-templated transcription initiation"/>
    <property type="evidence" value="ECO:0007669"/>
    <property type="project" value="InterPro"/>
</dbReference>
<dbReference type="Pfam" id="PF04542">
    <property type="entry name" value="Sigma70_r2"/>
    <property type="match status" value="1"/>
</dbReference>
<evidence type="ECO:0000259" key="1">
    <source>
        <dbReference type="Pfam" id="PF04542"/>
    </source>
</evidence>
<comment type="caution">
    <text evidence="2">The sequence shown here is derived from an EMBL/GenBank/DDBJ whole genome shotgun (WGS) entry which is preliminary data.</text>
</comment>
<evidence type="ECO:0000313" key="3">
    <source>
        <dbReference type="Proteomes" id="UP000887097"/>
    </source>
</evidence>
<dbReference type="InterPro" id="IPR007627">
    <property type="entry name" value="RNA_pol_sigma70_r2"/>
</dbReference>
<gene>
    <name evidence="2" type="ORF">PRMUPPPA20_11550</name>
</gene>
<protein>
    <recommendedName>
        <fullName evidence="1">RNA polymerase sigma-70 region 2 domain-containing protein</fullName>
    </recommendedName>
</protein>
<dbReference type="InterPro" id="IPR013325">
    <property type="entry name" value="RNA_pol_sigma_r2"/>
</dbReference>
<accession>A0AA37I6W1</accession>
<sequence>MKYKVIINELKETADPNVLAFLKDVENKKRLSCKDRQYYLTRLHEPGVDEIIVNDHIPAIIRVAYSYSQKTKKLTFLDLVGEGVVGVYKFIERYKHRKGANDRLLRRYVIQAIQRVICKQECPLAFCSFDEEDPQLYKDAASDWALASRQNLKVKDVTANERNAYGVRVKRCCASCMFKDMTRATATRYCTKKEHKVNPRDVCDLWKMDELFANLIPGAKTDNNNY</sequence>
<dbReference type="RefSeq" id="WP_013063993.1">
    <property type="nucleotide sequence ID" value="NZ_BPTT01000001.1"/>
</dbReference>
<feature type="domain" description="RNA polymerase sigma-70 region 2" evidence="1">
    <location>
        <begin position="53"/>
        <end position="103"/>
    </location>
</feature>